<name>A0A6J3KZD0_9HYME</name>
<evidence type="ECO:0000313" key="5">
    <source>
        <dbReference type="RefSeq" id="XP_033357556.1"/>
    </source>
</evidence>
<dbReference type="InterPro" id="IPR036875">
    <property type="entry name" value="Znf_CCHC_sf"/>
</dbReference>
<dbReference type="Gene3D" id="4.10.60.10">
    <property type="entry name" value="Zinc finger, CCHC-type"/>
    <property type="match status" value="1"/>
</dbReference>
<keyword evidence="1" id="KW-0863">Zinc-finger</keyword>
<dbReference type="PROSITE" id="PS50158">
    <property type="entry name" value="ZF_CCHC"/>
    <property type="match status" value="1"/>
</dbReference>
<keyword evidence="1" id="KW-0862">Zinc</keyword>
<dbReference type="AlphaFoldDB" id="A0A6J3KZD0"/>
<dbReference type="Proteomes" id="UP000504631">
    <property type="component" value="Unplaced"/>
</dbReference>
<organism evidence="4 5">
    <name type="scientific">Bombus vosnesenskii</name>
    <dbReference type="NCBI Taxonomy" id="207650"/>
    <lineage>
        <taxon>Eukaryota</taxon>
        <taxon>Metazoa</taxon>
        <taxon>Ecdysozoa</taxon>
        <taxon>Arthropoda</taxon>
        <taxon>Hexapoda</taxon>
        <taxon>Insecta</taxon>
        <taxon>Pterygota</taxon>
        <taxon>Neoptera</taxon>
        <taxon>Endopterygota</taxon>
        <taxon>Hymenoptera</taxon>
        <taxon>Apocrita</taxon>
        <taxon>Aculeata</taxon>
        <taxon>Apoidea</taxon>
        <taxon>Anthophila</taxon>
        <taxon>Apidae</taxon>
        <taxon>Bombus</taxon>
        <taxon>Pyrobombus</taxon>
    </lineage>
</organism>
<sequence>MSKANESQTSTSTDPMLRAIWDSIQKQNENIALLREEMLRLSMQNDEENRHRAAEIENLGKTVAALRTGFGSPATDEFASIITEDNESASTAINRTVNMAKARKLSGLAAPDTPPVHLDIEQPEVEERGYFPPAPPTLRAKDAIRYIPTLNGDDDVGVEDFIKEVRSMKDRCMEQDLLLKAIKVEKIVGKAAQSVRNIPIECYGDLYDALRNNLAAQVTSDEYQEQLRELRQGREESVQSFNIRFRRILNRLLYAVTNEYPQPLTRKIMTEEITKKTVRVYLKGLRRDIGRILLSSEPLNLPEAEKKAADVERYLREERQPNWSCNRLPSVSNRPDNQHMQMKCFKCGKLGHIANKCQNFLPPSQRDRPPARIQAVQEWDEIQETTSNQEMDEPYETYESTSPREDYSQYLCQPEPKSEYFWSTQEQG</sequence>
<dbReference type="Pfam" id="PF03732">
    <property type="entry name" value="Retrotrans_gag"/>
    <property type="match status" value="1"/>
</dbReference>
<protein>
    <submittedName>
        <fullName evidence="5">Uncharacterized protein LOC117237568</fullName>
    </submittedName>
    <submittedName>
        <fullName evidence="6">Uncharacterized protein LOC117240811</fullName>
    </submittedName>
</protein>
<evidence type="ECO:0000313" key="4">
    <source>
        <dbReference type="Proteomes" id="UP000504631"/>
    </source>
</evidence>
<gene>
    <name evidence="5" type="primary">LOC117237568</name>
    <name evidence="6" type="synonym">LOC117240811</name>
</gene>
<keyword evidence="1" id="KW-0479">Metal-binding</keyword>
<feature type="region of interest" description="Disordered" evidence="2">
    <location>
        <begin position="383"/>
        <end position="409"/>
    </location>
</feature>
<dbReference type="InterPro" id="IPR005162">
    <property type="entry name" value="Retrotrans_gag_dom"/>
</dbReference>
<dbReference type="KEGG" id="bvk:117240811"/>
<dbReference type="SUPFAM" id="SSF57756">
    <property type="entry name" value="Retrovirus zinc finger-like domains"/>
    <property type="match status" value="1"/>
</dbReference>
<dbReference type="RefSeq" id="XP_033362738.1">
    <property type="nucleotide sequence ID" value="XM_033506847.1"/>
</dbReference>
<accession>A0A6J3KZD0</accession>
<evidence type="ECO:0000313" key="6">
    <source>
        <dbReference type="RefSeq" id="XP_033362738.1"/>
    </source>
</evidence>
<evidence type="ECO:0000256" key="2">
    <source>
        <dbReference type="SAM" id="MobiDB-lite"/>
    </source>
</evidence>
<dbReference type="GeneID" id="117237568"/>
<dbReference type="Pfam" id="PF00098">
    <property type="entry name" value="zf-CCHC"/>
    <property type="match status" value="1"/>
</dbReference>
<evidence type="ECO:0000256" key="1">
    <source>
        <dbReference type="PROSITE-ProRule" id="PRU00047"/>
    </source>
</evidence>
<dbReference type="GO" id="GO:0008270">
    <property type="term" value="F:zinc ion binding"/>
    <property type="evidence" value="ECO:0007669"/>
    <property type="project" value="UniProtKB-KW"/>
</dbReference>
<proteinExistence type="predicted"/>
<dbReference type="KEGG" id="bvk:117237568"/>
<reference evidence="5 6" key="1">
    <citation type="submission" date="2025-04" db="UniProtKB">
        <authorList>
            <consortium name="RefSeq"/>
        </authorList>
    </citation>
    <scope>IDENTIFICATION</scope>
    <source>
        <tissue evidence="5 6">Muscle</tissue>
    </source>
</reference>
<dbReference type="SMART" id="SM00343">
    <property type="entry name" value="ZnF_C2HC"/>
    <property type="match status" value="1"/>
</dbReference>
<evidence type="ECO:0000259" key="3">
    <source>
        <dbReference type="PROSITE" id="PS50158"/>
    </source>
</evidence>
<dbReference type="InterPro" id="IPR001878">
    <property type="entry name" value="Znf_CCHC"/>
</dbReference>
<keyword evidence="4" id="KW-1185">Reference proteome</keyword>
<dbReference type="GO" id="GO:0003676">
    <property type="term" value="F:nucleic acid binding"/>
    <property type="evidence" value="ECO:0007669"/>
    <property type="project" value="InterPro"/>
</dbReference>
<feature type="domain" description="CCHC-type" evidence="3">
    <location>
        <begin position="343"/>
        <end position="359"/>
    </location>
</feature>
<dbReference type="RefSeq" id="XP_033357556.1">
    <property type="nucleotide sequence ID" value="XM_033501665.1"/>
</dbReference>